<evidence type="ECO:0000313" key="2">
    <source>
        <dbReference type="Proteomes" id="UP000794436"/>
    </source>
</evidence>
<dbReference type="AlphaFoldDB" id="A0A8K1FMP4"/>
<dbReference type="EMBL" id="SPLM01000002">
    <property type="protein sequence ID" value="TMW68461.1"/>
    <property type="molecule type" value="Genomic_DNA"/>
</dbReference>
<protein>
    <submittedName>
        <fullName evidence="1">Uncharacterized protein</fullName>
    </submittedName>
</protein>
<organism evidence="1 2">
    <name type="scientific">Pythium oligandrum</name>
    <name type="common">Mycoparasitic fungus</name>
    <dbReference type="NCBI Taxonomy" id="41045"/>
    <lineage>
        <taxon>Eukaryota</taxon>
        <taxon>Sar</taxon>
        <taxon>Stramenopiles</taxon>
        <taxon>Oomycota</taxon>
        <taxon>Peronosporomycetes</taxon>
        <taxon>Pythiales</taxon>
        <taxon>Pythiaceae</taxon>
        <taxon>Pythium</taxon>
    </lineage>
</organism>
<dbReference type="Proteomes" id="UP000794436">
    <property type="component" value="Unassembled WGS sequence"/>
</dbReference>
<comment type="caution">
    <text evidence="1">The sequence shown here is derived from an EMBL/GenBank/DDBJ whole genome shotgun (WGS) entry which is preliminary data.</text>
</comment>
<proteinExistence type="predicted"/>
<name>A0A8K1FMP4_PYTOL</name>
<gene>
    <name evidence="1" type="ORF">Poli38472_005929</name>
</gene>
<reference evidence="1" key="1">
    <citation type="submission" date="2019-03" db="EMBL/GenBank/DDBJ databases">
        <title>Long read genome sequence of the mycoparasitic Pythium oligandrum ATCC 38472 isolated from sugarbeet rhizosphere.</title>
        <authorList>
            <person name="Gaulin E."/>
        </authorList>
    </citation>
    <scope>NUCLEOTIDE SEQUENCE</scope>
    <source>
        <strain evidence="1">ATCC 38472_TT</strain>
    </source>
</reference>
<evidence type="ECO:0000313" key="1">
    <source>
        <dbReference type="EMBL" id="TMW68461.1"/>
    </source>
</evidence>
<accession>A0A8K1FMP4</accession>
<sequence length="160" mass="17684">MLTSTFEDTTCPKVEFCQGNLLLSPQAYRELLNGASSSKVNLDWELVKCPENFVRGGVELAFGEAVNAKTLALQVRNFYGKIEGVDAKFEDGKTYVFQTMGDGSTGRARLQVGLPVDTTHAFTEPFTLVVKQSDKNDTIEVKFDHLPQPNEVVVTDAQFD</sequence>
<keyword evidence="2" id="KW-1185">Reference proteome</keyword>